<protein>
    <recommendedName>
        <fullName evidence="2">Phosphatidic acid phosphatase type 2/haloperoxidase domain-containing protein</fullName>
    </recommendedName>
</protein>
<gene>
    <name evidence="3" type="ORF">TrST_g7985</name>
</gene>
<organism evidence="3 4">
    <name type="scientific">Triparma strigata</name>
    <dbReference type="NCBI Taxonomy" id="1606541"/>
    <lineage>
        <taxon>Eukaryota</taxon>
        <taxon>Sar</taxon>
        <taxon>Stramenopiles</taxon>
        <taxon>Ochrophyta</taxon>
        <taxon>Bolidophyceae</taxon>
        <taxon>Parmales</taxon>
        <taxon>Triparmaceae</taxon>
        <taxon>Triparma</taxon>
    </lineage>
</organism>
<comment type="caution">
    <text evidence="3">The sequence shown here is derived from an EMBL/GenBank/DDBJ whole genome shotgun (WGS) entry which is preliminary data.</text>
</comment>
<evidence type="ECO:0000256" key="1">
    <source>
        <dbReference type="SAM" id="MobiDB-lite"/>
    </source>
</evidence>
<dbReference type="GO" id="GO:0005789">
    <property type="term" value="C:endoplasmic reticulum membrane"/>
    <property type="evidence" value="ECO:0007669"/>
    <property type="project" value="TreeGrafter"/>
</dbReference>
<dbReference type="SUPFAM" id="SSF48317">
    <property type="entry name" value="Acid phosphatase/Vanadium-dependent haloperoxidase"/>
    <property type="match status" value="1"/>
</dbReference>
<feature type="compositionally biased region" description="Low complexity" evidence="1">
    <location>
        <begin position="23"/>
        <end position="32"/>
    </location>
</feature>
<feature type="region of interest" description="Disordered" evidence="1">
    <location>
        <begin position="1"/>
        <end position="38"/>
    </location>
</feature>
<dbReference type="AlphaFoldDB" id="A0A9W7AN85"/>
<dbReference type="Proteomes" id="UP001165085">
    <property type="component" value="Unassembled WGS sequence"/>
</dbReference>
<feature type="domain" description="Phosphatidic acid phosphatase type 2/haloperoxidase" evidence="2">
    <location>
        <begin position="133"/>
        <end position="270"/>
    </location>
</feature>
<proteinExistence type="predicted"/>
<evidence type="ECO:0000313" key="4">
    <source>
        <dbReference type="Proteomes" id="UP001165085"/>
    </source>
</evidence>
<dbReference type="PANTHER" id="PTHR14969">
    <property type="entry name" value="SPHINGOSINE-1-PHOSPHATE PHOSPHOHYDROLASE"/>
    <property type="match status" value="1"/>
</dbReference>
<dbReference type="InterPro" id="IPR000326">
    <property type="entry name" value="PAP2/HPO"/>
</dbReference>
<evidence type="ECO:0000313" key="3">
    <source>
        <dbReference type="EMBL" id="GMH75342.1"/>
    </source>
</evidence>
<dbReference type="Gene3D" id="1.20.144.10">
    <property type="entry name" value="Phosphatidic acid phosphatase type 2/haloperoxidase"/>
    <property type="match status" value="1"/>
</dbReference>
<dbReference type="GO" id="GO:0042392">
    <property type="term" value="F:sphingosine-1-phosphate phosphatase activity"/>
    <property type="evidence" value="ECO:0007669"/>
    <property type="project" value="TreeGrafter"/>
</dbReference>
<accession>A0A9W7AN85</accession>
<dbReference type="OrthoDB" id="301434at2759"/>
<dbReference type="InterPro" id="IPR036938">
    <property type="entry name" value="PAP2/HPO_sf"/>
</dbReference>
<dbReference type="Pfam" id="PF01569">
    <property type="entry name" value="PAP2"/>
    <property type="match status" value="1"/>
</dbReference>
<evidence type="ECO:0000259" key="2">
    <source>
        <dbReference type="Pfam" id="PF01569"/>
    </source>
</evidence>
<dbReference type="PANTHER" id="PTHR14969:SF39">
    <property type="entry name" value="PHOSPHATIDIC ACID PHOSPHATASE TYPE 2_HALOPEROXIDASE DOMAIN-CONTAINING PROTEIN"/>
    <property type="match status" value="1"/>
</dbReference>
<sequence>MPPSVGSHPNPSSTLRTRKSSRSDSTPSKVTSPNSIQSITKPTPDAFFYSCKYEIDTPLTSSVYQASGWVWGFLRAHLSNQVKFTCDLFKFIPSGPTAAKLAQVCSAMGSEEFYCVVIPIMTWCIASYSLSRALVLLLCVNLYVGNCCKNLFCLPRPPLKYRFGGEANQESGQGDRKIHVDALGFGWPSTHSCNAVSLPFAVLRTAYGSILHSTLEELTPMAIAGYSLAFLYATAVPLSRLVLGVHSAADVHAGMLYGVINLRLWLSYHHEIGTWMDEASISFIVVACLLMMSVHPRVNPKNYTFEETTCIVFYTAGFLVGGNISKSMSLPTLCDEDTTLLVRVARVVVGYAIVLPSKAVLKELTKFMRSPAPKKKDLDKYNFGFGDFVSKTLQYAIGYGAGCTLFAPFVFKQLGLGI</sequence>
<dbReference type="GO" id="GO:0006670">
    <property type="term" value="P:sphingosine metabolic process"/>
    <property type="evidence" value="ECO:0007669"/>
    <property type="project" value="TreeGrafter"/>
</dbReference>
<reference evidence="4" key="1">
    <citation type="journal article" date="2023" name="Commun. Biol.">
        <title>Genome analysis of Parmales, the sister group of diatoms, reveals the evolutionary specialization of diatoms from phago-mixotrophs to photoautotrophs.</title>
        <authorList>
            <person name="Ban H."/>
            <person name="Sato S."/>
            <person name="Yoshikawa S."/>
            <person name="Yamada K."/>
            <person name="Nakamura Y."/>
            <person name="Ichinomiya M."/>
            <person name="Sato N."/>
            <person name="Blanc-Mathieu R."/>
            <person name="Endo H."/>
            <person name="Kuwata A."/>
            <person name="Ogata H."/>
        </authorList>
    </citation>
    <scope>NUCLEOTIDE SEQUENCE [LARGE SCALE GENOMIC DNA]</scope>
    <source>
        <strain evidence="4">NIES 3701</strain>
    </source>
</reference>
<dbReference type="EMBL" id="BRXY01000188">
    <property type="protein sequence ID" value="GMH75342.1"/>
    <property type="molecule type" value="Genomic_DNA"/>
</dbReference>
<name>A0A9W7AN85_9STRA</name>
<keyword evidence="4" id="KW-1185">Reference proteome</keyword>